<protein>
    <submittedName>
        <fullName evidence="6">BA75_00171T0</fullName>
    </submittedName>
</protein>
<keyword evidence="2" id="KW-0132">Cell division</keyword>
<dbReference type="PANTHER" id="PTHR12663:SF0">
    <property type="entry name" value="PRECOCIOUS DISSOCIATION OF SISTERS 5, ISOFORM A"/>
    <property type="match status" value="1"/>
</dbReference>
<evidence type="ECO:0000256" key="2">
    <source>
        <dbReference type="ARBA" id="ARBA00022618"/>
    </source>
</evidence>
<dbReference type="GO" id="GO:0007064">
    <property type="term" value="P:mitotic sister chromatid cohesion"/>
    <property type="evidence" value="ECO:0007669"/>
    <property type="project" value="InterPro"/>
</dbReference>
<organism evidence="6 7">
    <name type="scientific">Komagataella pastoris</name>
    <name type="common">Yeast</name>
    <name type="synonym">Pichia pastoris</name>
    <dbReference type="NCBI Taxonomy" id="4922"/>
    <lineage>
        <taxon>Eukaryota</taxon>
        <taxon>Fungi</taxon>
        <taxon>Dikarya</taxon>
        <taxon>Ascomycota</taxon>
        <taxon>Saccharomycotina</taxon>
        <taxon>Pichiomycetes</taxon>
        <taxon>Pichiales</taxon>
        <taxon>Pichiaceae</taxon>
        <taxon>Komagataella</taxon>
    </lineage>
</organism>
<reference evidence="6 7" key="1">
    <citation type="submission" date="2016-02" db="EMBL/GenBank/DDBJ databases">
        <title>Comparative genomic and transcriptomic foundation for Pichia pastoris.</title>
        <authorList>
            <person name="Love K.R."/>
            <person name="Shah K.A."/>
            <person name="Whittaker C.A."/>
            <person name="Wu J."/>
            <person name="Bartlett M.C."/>
            <person name="Ma D."/>
            <person name="Leeson R.L."/>
            <person name="Priest M."/>
            <person name="Young S.K."/>
            <person name="Love J.C."/>
        </authorList>
    </citation>
    <scope>NUCLEOTIDE SEQUENCE [LARGE SCALE GENOMIC DNA]</scope>
    <source>
        <strain evidence="6 7">ATCC 28485</strain>
    </source>
</reference>
<dbReference type="GO" id="GO:0005634">
    <property type="term" value="C:nucleus"/>
    <property type="evidence" value="ECO:0007669"/>
    <property type="project" value="UniProtKB-SubCell"/>
</dbReference>
<keyword evidence="5" id="KW-0131">Cell cycle</keyword>
<name>A0A1B2J796_PICPA</name>
<keyword evidence="3" id="KW-0498">Mitosis</keyword>
<dbReference type="OrthoDB" id="200660at2759"/>
<dbReference type="Pfam" id="PF20168">
    <property type="entry name" value="PDS5"/>
    <property type="match status" value="1"/>
</dbReference>
<keyword evidence="4" id="KW-0539">Nucleus</keyword>
<evidence type="ECO:0000256" key="5">
    <source>
        <dbReference type="ARBA" id="ARBA00023306"/>
    </source>
</evidence>
<keyword evidence="7" id="KW-1185">Reference proteome</keyword>
<dbReference type="AlphaFoldDB" id="A0A1B2J796"/>
<dbReference type="GO" id="GO:0000785">
    <property type="term" value="C:chromatin"/>
    <property type="evidence" value="ECO:0007669"/>
    <property type="project" value="TreeGrafter"/>
</dbReference>
<comment type="subcellular location">
    <subcellularLocation>
        <location evidence="1">Nucleus</location>
    </subcellularLocation>
</comment>
<dbReference type="Proteomes" id="UP000094565">
    <property type="component" value="Chromosome 1"/>
</dbReference>
<dbReference type="InterPro" id="IPR011989">
    <property type="entry name" value="ARM-like"/>
</dbReference>
<gene>
    <name evidence="6" type="primary">PDS5</name>
    <name evidence="6" type="ORF">ATY40_BA7500171</name>
</gene>
<dbReference type="CDD" id="cd19953">
    <property type="entry name" value="PDS5"/>
    <property type="match status" value="1"/>
</dbReference>
<dbReference type="EMBL" id="CP014584">
    <property type="protein sequence ID" value="ANZ73863.1"/>
    <property type="molecule type" value="Genomic_DNA"/>
</dbReference>
<evidence type="ECO:0000256" key="1">
    <source>
        <dbReference type="ARBA" id="ARBA00004123"/>
    </source>
</evidence>
<dbReference type="Gene3D" id="1.25.10.10">
    <property type="entry name" value="Leucine-rich Repeat Variant"/>
    <property type="match status" value="1"/>
</dbReference>
<evidence type="ECO:0000256" key="4">
    <source>
        <dbReference type="ARBA" id="ARBA00023242"/>
    </source>
</evidence>
<evidence type="ECO:0000313" key="7">
    <source>
        <dbReference type="Proteomes" id="UP000094565"/>
    </source>
</evidence>
<sequence length="1195" mass="136316">MTKKVVFELETSVISSISEPISTKELVDRLRNVCDQLSALDQDLVDLDSLAEIKKDLVNQKLIKHNNQGVQAFVSCCLAEILRLYAPDAPYNATQLTNIFRLFISQFKKLSDEESPYYLNLYNLLKKVVEVKSIALMTDLPAAEKLTNELFKGIYDICKHSTFPEKVDTLISDLLSEVISESESISLPVLKLILNKFMANKTVSDSQHKNVRVPGFSITLNICKANTDRLSRQVTQYFSEVIYEITANENGTNQISLDPDTLDQLRKLHGLCIEIWKYVPDLLLSVMGVLDNELDADSEQIRELATLTIGKIASAQPSDVNFVTIHQDTWNNWRKKILDISPRVRASWVLATFDIIENRTDVSDDIVTGITKGLLDTDLHVRLNTVKVFNKLQPETFVSKLLSRSIMDVLIHLLREKNYEIRKESISFVSNLYNRTFIDLYAADKRLDDTIGIIPSAILNLVYINSIEINQHLDLALFEKLLPFDNIDENRARRCLTVLNHLDTKAKSAFVAILKRQRQLSDVLSQFVDLCEAYNGGNPTDKENKETLIKKIDKVSNWISLSIPSEIHPISCLNRFVAVNNKRYYKLIRIAISTESNYDTVRNALKELFNHLSSPNKEKTNMDSAYVTSEQMVSTFKLLLYRAAVIISNQSNMHSLFEIANQNGKLANTAQELIETISETSPAVFKTQIHQFTNILRSVCSTESYHKATEERPLIKTLKTVYHYAKQYPQEMNMDESLVIALAFICEKGTPTESRFAVKILGLQGEKAILRKILATIYPLDDTSEHLASHLCVISEIFLLDDSILEGIESDLTSILIKDYLLKNKIKQKEDYSEFVNDEELETKDFASCAIKIYSLKVIVNRLRASHDAENSKELAEPVLKLLFFIIGNSGEIVNEKEPSYPSPQHFKTRLRLLAGLSFLKLAKYPTYSKIMKPLLVYRLTFLVQDENETIREAFLNELQKYIAENHISEKFLPLVFFTAYEPVDGLKAKTLTWMRSTYKRFSNDKGKPLVFEKSLVRLIHMIAHFSEFVDSLKVLPKEPEKANLVPTLIAASEYINEFLEVVATEKNISLLYYLATQVKKYQDGLFSAADYERDENPTIYNLYRVSELAQVCIKLFSLSKNWNIQTWPGKVQLPGDIFSSMKSIKEAQDIVSISFLPDQVVLEVENAVRAMIARTNSRKDGSRRSKRIKTVAQV</sequence>
<dbReference type="GO" id="GO:0051301">
    <property type="term" value="P:cell division"/>
    <property type="evidence" value="ECO:0007669"/>
    <property type="project" value="UniProtKB-KW"/>
</dbReference>
<dbReference type="GO" id="GO:0006281">
    <property type="term" value="P:DNA repair"/>
    <property type="evidence" value="ECO:0007669"/>
    <property type="project" value="TreeGrafter"/>
</dbReference>
<dbReference type="SUPFAM" id="SSF48371">
    <property type="entry name" value="ARM repeat"/>
    <property type="match status" value="1"/>
</dbReference>
<dbReference type="InterPro" id="IPR016024">
    <property type="entry name" value="ARM-type_fold"/>
</dbReference>
<dbReference type="PANTHER" id="PTHR12663">
    <property type="entry name" value="ANDROGEN INDUCED INHIBITOR OF PROLIFERATION AS3 / PDS5-RELATED"/>
    <property type="match status" value="1"/>
</dbReference>
<proteinExistence type="predicted"/>
<accession>A0A1B2J796</accession>
<evidence type="ECO:0000256" key="3">
    <source>
        <dbReference type="ARBA" id="ARBA00022776"/>
    </source>
</evidence>
<evidence type="ECO:0000313" key="6">
    <source>
        <dbReference type="EMBL" id="ANZ73863.1"/>
    </source>
</evidence>
<dbReference type="InterPro" id="IPR039776">
    <property type="entry name" value="Pds5"/>
</dbReference>